<evidence type="ECO:0000313" key="3">
    <source>
        <dbReference type="Proteomes" id="UP000691718"/>
    </source>
</evidence>
<organism evidence="2 3">
    <name type="scientific">Parnassius apollo</name>
    <name type="common">Apollo butterfly</name>
    <name type="synonym">Papilio apollo</name>
    <dbReference type="NCBI Taxonomy" id="110799"/>
    <lineage>
        <taxon>Eukaryota</taxon>
        <taxon>Metazoa</taxon>
        <taxon>Ecdysozoa</taxon>
        <taxon>Arthropoda</taxon>
        <taxon>Hexapoda</taxon>
        <taxon>Insecta</taxon>
        <taxon>Pterygota</taxon>
        <taxon>Neoptera</taxon>
        <taxon>Endopterygota</taxon>
        <taxon>Lepidoptera</taxon>
        <taxon>Glossata</taxon>
        <taxon>Ditrysia</taxon>
        <taxon>Papilionoidea</taxon>
        <taxon>Papilionidae</taxon>
        <taxon>Parnassiinae</taxon>
        <taxon>Parnassini</taxon>
        <taxon>Parnassius</taxon>
        <taxon>Parnassius</taxon>
    </lineage>
</organism>
<proteinExistence type="predicted"/>
<comment type="caution">
    <text evidence="2">The sequence shown here is derived from an EMBL/GenBank/DDBJ whole genome shotgun (WGS) entry which is preliminary data.</text>
</comment>
<dbReference type="Proteomes" id="UP000691718">
    <property type="component" value="Unassembled WGS sequence"/>
</dbReference>
<dbReference type="OrthoDB" id="192402at2759"/>
<accession>A0A8S3XM87</accession>
<keyword evidence="3" id="KW-1185">Reference proteome</keyword>
<reference evidence="2" key="1">
    <citation type="submission" date="2021-04" db="EMBL/GenBank/DDBJ databases">
        <authorList>
            <person name="Tunstrom K."/>
        </authorList>
    </citation>
    <scope>NUCLEOTIDE SEQUENCE</scope>
</reference>
<feature type="compositionally biased region" description="Basic and acidic residues" evidence="1">
    <location>
        <begin position="257"/>
        <end position="269"/>
    </location>
</feature>
<gene>
    <name evidence="2" type="ORF">PAPOLLO_LOCUS20145</name>
</gene>
<name>A0A8S3XM87_PARAO</name>
<dbReference type="AlphaFoldDB" id="A0A8S3XM87"/>
<dbReference type="EMBL" id="CAJQZP010001255">
    <property type="protein sequence ID" value="CAG5033559.1"/>
    <property type="molecule type" value="Genomic_DNA"/>
</dbReference>
<evidence type="ECO:0000313" key="2">
    <source>
        <dbReference type="EMBL" id="CAG5033559.1"/>
    </source>
</evidence>
<protein>
    <submittedName>
        <fullName evidence="2">(apollo) hypothetical protein</fullName>
    </submittedName>
</protein>
<evidence type="ECO:0000256" key="1">
    <source>
        <dbReference type="SAM" id="MobiDB-lite"/>
    </source>
</evidence>
<sequence>MLCDIVWQIWERAGVGGDVRWAPGWRAGGQARGWAAASAARWAPDDARLLLAGPLALADRWELIILRFDQNGRGVTEVRAECSSCGGCWASAATFLTLIPRLLAPARAVTTVWLNAADQRLHSEYAGVTVPVLRIYNEAATHITHVLVAKVLAEELENLEQKNSTTLASESVEEHVLQKEEDCPAPEYWQATLPVRQERAAHVLVAALGAAGGARGMARALGAWPLRALAPPPLLAASMSLAERAARRRRSRAAPPPHDEPPPSEHELRALCTPPLTTCRLRNMVLGLEIHPNGGCVWASTCEGAECVSLPALRPLLRVSSATSAPVSTFPYMVQPAVSDDYIAAPAGDGSGLVRVWAARAGARRDVTPHAAPPVAALLPARTPPRRVLAGASLYVWTCPVLES</sequence>
<feature type="region of interest" description="Disordered" evidence="1">
    <location>
        <begin position="245"/>
        <end position="269"/>
    </location>
</feature>